<evidence type="ECO:0000256" key="3">
    <source>
        <dbReference type="ARBA" id="ARBA00022692"/>
    </source>
</evidence>
<organism evidence="8">
    <name type="scientific">Tetraselmis chuii</name>
    <dbReference type="NCBI Taxonomy" id="63592"/>
    <lineage>
        <taxon>Eukaryota</taxon>
        <taxon>Viridiplantae</taxon>
        <taxon>Chlorophyta</taxon>
        <taxon>core chlorophytes</taxon>
        <taxon>Chlorodendrophyceae</taxon>
        <taxon>Chlorodendrales</taxon>
        <taxon>Chlorodendraceae</taxon>
        <taxon>Tetraselmis</taxon>
    </lineage>
</organism>
<keyword evidence="6 7" id="KW-0472">Membrane</keyword>
<comment type="similarity">
    <text evidence="2 7">Belongs to the Tic20 family.</text>
</comment>
<name>A0A7S1T0E5_9CHLO</name>
<accession>A0A7S1T0E5</accession>
<keyword evidence="4" id="KW-1001">Plastid inner membrane</keyword>
<keyword evidence="5 7" id="KW-1133">Transmembrane helix</keyword>
<dbReference type="Pfam" id="PF16166">
    <property type="entry name" value="TIC20"/>
    <property type="match status" value="1"/>
</dbReference>
<dbReference type="GO" id="GO:0009706">
    <property type="term" value="C:chloroplast inner membrane"/>
    <property type="evidence" value="ECO:0007669"/>
    <property type="project" value="UniProtKB-SubCell"/>
</dbReference>
<keyword evidence="3 7" id="KW-0812">Transmembrane</keyword>
<evidence type="ECO:0000256" key="4">
    <source>
        <dbReference type="ARBA" id="ARBA00022780"/>
    </source>
</evidence>
<keyword evidence="7" id="KW-0934">Plastid</keyword>
<comment type="caution">
    <text evidence="7">Lacks conserved residue(s) required for the propagation of feature annotation.</text>
</comment>
<dbReference type="PANTHER" id="PTHR33510:SF5">
    <property type="entry name" value="PROTEIN TIC 20-II, CHLOROPLASTIC"/>
    <property type="match status" value="1"/>
</dbReference>
<dbReference type="InterPro" id="IPR005691">
    <property type="entry name" value="Tic20"/>
</dbReference>
<evidence type="ECO:0000313" key="8">
    <source>
        <dbReference type="EMBL" id="CAD9214610.1"/>
    </source>
</evidence>
<sequence>MLTSAPLPRPPNAIQAGRVCGRLVAVAVDTPPRKRPSLLFAAAHRRVRLLKGCTWRAQTEIFAPKLPVGEIKANAARRVRLLVRDSRNGGQSEQVSFTDRLVAALAYLLPLMAGLRYGRFFFREFPISAQILVPLQPVIQLYYYTPLSGFIIFLGLYMGIALNRNFSRFVRFNAMQAILLDISLSYLPSALFSITPARTYKHTRARAYTHTHTQRLPRRTQPYASENYSCAHNINLCAHIIIPDPASERR</sequence>
<dbReference type="PANTHER" id="PTHR33510">
    <property type="entry name" value="PROTEIN TIC 20-II, CHLOROPLASTIC"/>
    <property type="match status" value="1"/>
</dbReference>
<gene>
    <name evidence="8" type="ORF">TCHU04912_LOCUS16850</name>
</gene>
<dbReference type="EMBL" id="HBGG01032269">
    <property type="protein sequence ID" value="CAD9214610.1"/>
    <property type="molecule type" value="Transcribed_RNA"/>
</dbReference>
<evidence type="ECO:0000256" key="1">
    <source>
        <dbReference type="ARBA" id="ARBA00004478"/>
    </source>
</evidence>
<reference evidence="8" key="1">
    <citation type="submission" date="2021-01" db="EMBL/GenBank/DDBJ databases">
        <authorList>
            <person name="Corre E."/>
            <person name="Pelletier E."/>
            <person name="Niang G."/>
            <person name="Scheremetjew M."/>
            <person name="Finn R."/>
            <person name="Kale V."/>
            <person name="Holt S."/>
            <person name="Cochrane G."/>
            <person name="Meng A."/>
            <person name="Brown T."/>
            <person name="Cohen L."/>
        </authorList>
    </citation>
    <scope>NUCLEOTIDE SEQUENCE</scope>
    <source>
        <strain evidence="8">PLY429</strain>
    </source>
</reference>
<comment type="function">
    <text evidence="7">Involved in protein precursor import into chloroplasts.</text>
</comment>
<evidence type="ECO:0000256" key="7">
    <source>
        <dbReference type="RuleBase" id="RU367003"/>
    </source>
</evidence>
<proteinExistence type="inferred from homology"/>
<protein>
    <recommendedName>
        <fullName evidence="7">Protein TIC 20</fullName>
    </recommendedName>
</protein>
<evidence type="ECO:0000256" key="6">
    <source>
        <dbReference type="ARBA" id="ARBA00023136"/>
    </source>
</evidence>
<evidence type="ECO:0000256" key="2">
    <source>
        <dbReference type="ARBA" id="ARBA00009596"/>
    </source>
</evidence>
<evidence type="ECO:0000256" key="5">
    <source>
        <dbReference type="ARBA" id="ARBA00022989"/>
    </source>
</evidence>
<comment type="subcellular location">
    <subcellularLocation>
        <location evidence="1">Plastid</location>
        <location evidence="1">Chloroplast inner membrane</location>
        <topology evidence="1">Multi-pass membrane protein</topology>
    </subcellularLocation>
    <subcellularLocation>
        <location evidence="7">Plastid</location>
        <location evidence="7">Chloroplast membrane</location>
        <topology evidence="7">Multi-pass membrane protein</topology>
    </subcellularLocation>
</comment>
<feature type="transmembrane region" description="Helical" evidence="7">
    <location>
        <begin position="142"/>
        <end position="162"/>
    </location>
</feature>
<keyword evidence="7" id="KW-0150">Chloroplast</keyword>
<dbReference type="AlphaFoldDB" id="A0A7S1T0E5"/>